<protein>
    <submittedName>
        <fullName evidence="2">Fimbrial family protein</fullName>
    </submittedName>
</protein>
<organism evidence="2">
    <name type="scientific">Escherichia coli</name>
    <dbReference type="NCBI Taxonomy" id="562"/>
    <lineage>
        <taxon>Bacteria</taxon>
        <taxon>Pseudomonadati</taxon>
        <taxon>Pseudomonadota</taxon>
        <taxon>Gammaproteobacteria</taxon>
        <taxon>Enterobacterales</taxon>
        <taxon>Enterobacteriaceae</taxon>
        <taxon>Escherichia</taxon>
    </lineage>
</organism>
<dbReference type="GO" id="GO:0009289">
    <property type="term" value="C:pilus"/>
    <property type="evidence" value="ECO:0007669"/>
    <property type="project" value="InterPro"/>
</dbReference>
<dbReference type="GO" id="GO:0043709">
    <property type="term" value="P:cell adhesion involved in single-species biofilm formation"/>
    <property type="evidence" value="ECO:0007669"/>
    <property type="project" value="TreeGrafter"/>
</dbReference>
<dbReference type="InterPro" id="IPR005430">
    <property type="entry name" value="P_pili_tip_PapF"/>
</dbReference>
<dbReference type="AlphaFoldDB" id="A0A0E3H165"/>
<dbReference type="InterPro" id="IPR050263">
    <property type="entry name" value="Bact_Fimbrial_Adh_Pro"/>
</dbReference>
<sequence>MKNIVLFYLLSIPLFLDNTIADEININITGQIYDAPCKINNDVIFDIDFGKVSIQDIDGQKFKQTKTVEIECMNSSGIPYVNLVSSTGVLGENILNTTGVNASSLGIALYQGDAVDSNYPLKINVDKDEIKKGLSQKNFQKSNFTFTAVPYKNGNAVLTAGKFSATVTMNIFYI</sequence>
<proteinExistence type="predicted"/>
<dbReference type="SUPFAM" id="SSF49401">
    <property type="entry name" value="Bacterial adhesins"/>
    <property type="match status" value="1"/>
</dbReference>
<dbReference type="InterPro" id="IPR008966">
    <property type="entry name" value="Adhesion_dom_sf"/>
</dbReference>
<dbReference type="InterPro" id="IPR000259">
    <property type="entry name" value="Adhesion_dom_fimbrial"/>
</dbReference>
<accession>A0A0E3H165</accession>
<dbReference type="InterPro" id="IPR036937">
    <property type="entry name" value="Adhesion_dom_fimbrial_sf"/>
</dbReference>
<keyword evidence="2" id="KW-0614">Plasmid</keyword>
<dbReference type="PRINTS" id="PR01613">
    <property type="entry name" value="FIMBRIALPAPF"/>
</dbReference>
<evidence type="ECO:0000259" key="1">
    <source>
        <dbReference type="Pfam" id="PF00419"/>
    </source>
</evidence>
<evidence type="ECO:0000313" key="2">
    <source>
        <dbReference type="EMBL" id="AKA87282.1"/>
    </source>
</evidence>
<geneLocation type="plasmid" evidence="2">
    <name>unnamed</name>
</geneLocation>
<dbReference type="PANTHER" id="PTHR33420">
    <property type="entry name" value="FIMBRIAL SUBUNIT ELFA-RELATED"/>
    <property type="match status" value="1"/>
</dbReference>
<feature type="domain" description="Fimbrial-type adhesion" evidence="1">
    <location>
        <begin position="26"/>
        <end position="173"/>
    </location>
</feature>
<dbReference type="Gene3D" id="2.60.40.1090">
    <property type="entry name" value="Fimbrial-type adhesion domain"/>
    <property type="match status" value="1"/>
</dbReference>
<dbReference type="RefSeq" id="WP_001505294.1">
    <property type="nucleotide sequence ID" value="NZ_CP189658.1"/>
</dbReference>
<name>A0A0E3H165_ECOLX</name>
<dbReference type="Pfam" id="PF00419">
    <property type="entry name" value="Fimbrial"/>
    <property type="match status" value="1"/>
</dbReference>
<dbReference type="PANTHER" id="PTHR33420:SF26">
    <property type="entry name" value="FIMBRIAL SUBUNIT"/>
    <property type="match status" value="1"/>
</dbReference>
<dbReference type="EMBL" id="KJ716874">
    <property type="protein sequence ID" value="AKA87282.1"/>
    <property type="molecule type" value="Genomic_DNA"/>
</dbReference>
<reference evidence="2" key="1">
    <citation type="journal article" date="2015" name="Int. J. Med. Microbiol.">
        <title>Heterogenic virulence in a diarrheagenic Escherichia coli: evidence for an EPEC expressing heat-labile toxin of ETEC.</title>
        <authorList>
            <person name="Dutta S."/>
            <person name="Pazhani G.P."/>
            <person name="Nataro J.P."/>
            <person name="Ramamurthy T."/>
        </authorList>
    </citation>
    <scope>NUCLEOTIDE SEQUENCE</scope>
    <source>
        <strain evidence="2">639</strain>
        <plasmid evidence="2">unnamed</plasmid>
    </source>
</reference>